<protein>
    <submittedName>
        <fullName evidence="1">Type IV pilus biogenesis protein PilM</fullName>
    </submittedName>
</protein>
<name>A0ACC7NQW4_9BACL</name>
<reference evidence="1" key="1">
    <citation type="submission" date="2024-12" db="EMBL/GenBank/DDBJ databases">
        <authorList>
            <person name="Wu N."/>
        </authorList>
    </citation>
    <scope>NUCLEOTIDE SEQUENCE</scope>
    <source>
        <strain evidence="1">P15</strain>
    </source>
</reference>
<proteinExistence type="predicted"/>
<dbReference type="Proteomes" id="UP001631969">
    <property type="component" value="Unassembled WGS sequence"/>
</dbReference>
<dbReference type="EMBL" id="JBJURJ010000001">
    <property type="protein sequence ID" value="MFM9326745.1"/>
    <property type="molecule type" value="Genomic_DNA"/>
</dbReference>
<keyword evidence="2" id="KW-1185">Reference proteome</keyword>
<evidence type="ECO:0000313" key="1">
    <source>
        <dbReference type="EMBL" id="MFM9326745.1"/>
    </source>
</evidence>
<accession>A0ACC7NQW4</accession>
<organism evidence="1 2">
    <name type="scientific">Paenibacillus mesotrionivorans</name>
    <dbReference type="NCBI Taxonomy" id="3160968"/>
    <lineage>
        <taxon>Bacteria</taxon>
        <taxon>Bacillati</taxon>
        <taxon>Bacillota</taxon>
        <taxon>Bacilli</taxon>
        <taxon>Bacillales</taxon>
        <taxon>Paenibacillaceae</taxon>
        <taxon>Paenibacillus</taxon>
    </lineage>
</organism>
<gene>
    <name evidence="1" type="primary">pilM</name>
    <name evidence="1" type="ORF">ACI1P1_00400</name>
</gene>
<sequence length="376" mass="42848">MATFTKILQWVRPSVASLGLEITDSYIKLAEIRSAGNKKPVLAEGALEPLPQGTVVDGKIQKPEVLRRILEQTIQLYKFRARRVHLIIPSSSIMVRFLKLPNVPDKQLRKIIQFEIQNTIHLPFQNPYFDFINLTTDVSLPVPLKQDQEVTYPDPVHPQQSWMEMGASQESLLRDEPVFEEEEEEEEQDEADVMLIAAPSELVDEYLTVVRQSGLRPKSIEIKALSSYRLLEAAEPELLQQTILTLDLNMDAADMSIFHEGQLKITRSVPVRFQEDQDSLNGMQQQEPHVELAHELERLMNFYRYTLNNRTQEFAAVVLTGEIRQLAQVSEFLSDRLGMQVISPDSGWLESEKPQLHSWVTSLAIPIGLGLRGNQG</sequence>
<evidence type="ECO:0000313" key="2">
    <source>
        <dbReference type="Proteomes" id="UP001631969"/>
    </source>
</evidence>
<comment type="caution">
    <text evidence="1">The sequence shown here is derived from an EMBL/GenBank/DDBJ whole genome shotgun (WGS) entry which is preliminary data.</text>
</comment>